<proteinExistence type="inferred from homology"/>
<sequence>MMRDERAEQGRASMVGRRSFLCFGVAAATSVILDPAQALAAGRVAPPRRVSLLNTHTGERLTAEYWNRGRYQRDALRAIDRILRDHRTDAVHPIDPGLLDTIHALHARLGARAPLHVISGYRSPETNEMLRETGGGGVARSSFHMRGMAIDIRVPGTDTRMVRRAALRLRAGGVGFYPQSDFVHMDVGPVRSW</sequence>
<protein>
    <recommendedName>
        <fullName evidence="11">Murein endopeptidase K</fullName>
    </recommendedName>
</protein>
<evidence type="ECO:0000256" key="11">
    <source>
        <dbReference type="ARBA" id="ARBA00093666"/>
    </source>
</evidence>
<dbReference type="CDD" id="cd14844">
    <property type="entry name" value="Zn-DD-carboxypeptidase_like"/>
    <property type="match status" value="1"/>
</dbReference>
<evidence type="ECO:0000256" key="8">
    <source>
        <dbReference type="ARBA" id="ARBA00023049"/>
    </source>
</evidence>
<comment type="cofactor">
    <cofactor evidence="1">
        <name>Zn(2+)</name>
        <dbReference type="ChEBI" id="CHEBI:29105"/>
    </cofactor>
</comment>
<dbReference type="EMBL" id="CP067420">
    <property type="protein sequence ID" value="QQP90429.1"/>
    <property type="molecule type" value="Genomic_DNA"/>
</dbReference>
<comment type="pathway">
    <text evidence="2">Cell wall biogenesis; cell wall polysaccharide biosynthesis.</text>
</comment>
<evidence type="ECO:0000256" key="10">
    <source>
        <dbReference type="ARBA" id="ARBA00093448"/>
    </source>
</evidence>
<dbReference type="InterPro" id="IPR010275">
    <property type="entry name" value="MepK"/>
</dbReference>
<evidence type="ECO:0000313" key="12">
    <source>
        <dbReference type="EMBL" id="QQP90429.1"/>
    </source>
</evidence>
<dbReference type="PANTHER" id="PTHR37425:SF1">
    <property type="entry name" value="OUTER MEMBRANE PROTEIN"/>
    <property type="match status" value="1"/>
</dbReference>
<keyword evidence="13" id="KW-1185">Reference proteome</keyword>
<comment type="similarity">
    <text evidence="10">Belongs to the peptidase M15 family.</text>
</comment>
<organism evidence="12 13">
    <name type="scientific">Skermanella cutis</name>
    <dbReference type="NCBI Taxonomy" id="2775420"/>
    <lineage>
        <taxon>Bacteria</taxon>
        <taxon>Pseudomonadati</taxon>
        <taxon>Pseudomonadota</taxon>
        <taxon>Alphaproteobacteria</taxon>
        <taxon>Rhodospirillales</taxon>
        <taxon>Azospirillaceae</taxon>
        <taxon>Skermanella</taxon>
    </lineage>
</organism>
<gene>
    <name evidence="12" type="ORF">IGS68_03990</name>
</gene>
<name>A0ABX7B7T8_9PROT</name>
<dbReference type="RefSeq" id="WP_201077508.1">
    <property type="nucleotide sequence ID" value="NZ_CP067420.1"/>
</dbReference>
<keyword evidence="9" id="KW-0961">Cell wall biogenesis/degradation</keyword>
<evidence type="ECO:0000256" key="6">
    <source>
        <dbReference type="ARBA" id="ARBA00022801"/>
    </source>
</evidence>
<evidence type="ECO:0000313" key="13">
    <source>
        <dbReference type="Proteomes" id="UP000595197"/>
    </source>
</evidence>
<keyword evidence="6" id="KW-0378">Hydrolase</keyword>
<evidence type="ECO:0000256" key="3">
    <source>
        <dbReference type="ARBA" id="ARBA00022670"/>
    </source>
</evidence>
<evidence type="ECO:0000256" key="4">
    <source>
        <dbReference type="ARBA" id="ARBA00022723"/>
    </source>
</evidence>
<dbReference type="Proteomes" id="UP000595197">
    <property type="component" value="Chromosome"/>
</dbReference>
<dbReference type="SUPFAM" id="SSF55166">
    <property type="entry name" value="Hedgehog/DD-peptidase"/>
    <property type="match status" value="1"/>
</dbReference>
<keyword evidence="8" id="KW-0482">Metalloprotease</keyword>
<keyword evidence="4" id="KW-0479">Metal-binding</keyword>
<dbReference type="Gene3D" id="3.30.1380.10">
    <property type="match status" value="1"/>
</dbReference>
<evidence type="ECO:0000256" key="1">
    <source>
        <dbReference type="ARBA" id="ARBA00001947"/>
    </source>
</evidence>
<reference evidence="12" key="1">
    <citation type="submission" date="2021-02" db="EMBL/GenBank/DDBJ databases">
        <title>Skermanella TT6 skin isolate.</title>
        <authorList>
            <person name="Lee K."/>
            <person name="Ganzorig M."/>
        </authorList>
    </citation>
    <scope>NUCLEOTIDE SEQUENCE</scope>
    <source>
        <strain evidence="12">TT6</strain>
    </source>
</reference>
<keyword evidence="5" id="KW-0732">Signal</keyword>
<evidence type="ECO:0000256" key="9">
    <source>
        <dbReference type="ARBA" id="ARBA00023316"/>
    </source>
</evidence>
<dbReference type="InterPro" id="IPR009045">
    <property type="entry name" value="Zn_M74/Hedgehog-like"/>
</dbReference>
<accession>A0ABX7B7T8</accession>
<evidence type="ECO:0000256" key="7">
    <source>
        <dbReference type="ARBA" id="ARBA00022833"/>
    </source>
</evidence>
<evidence type="ECO:0000256" key="5">
    <source>
        <dbReference type="ARBA" id="ARBA00022729"/>
    </source>
</evidence>
<keyword evidence="7" id="KW-0862">Zinc</keyword>
<dbReference type="Pfam" id="PF05951">
    <property type="entry name" value="Peptidase_M15_2"/>
    <property type="match status" value="1"/>
</dbReference>
<dbReference type="PANTHER" id="PTHR37425">
    <property type="match status" value="1"/>
</dbReference>
<evidence type="ECO:0000256" key="2">
    <source>
        <dbReference type="ARBA" id="ARBA00004776"/>
    </source>
</evidence>
<keyword evidence="3" id="KW-0645">Protease</keyword>